<dbReference type="InterPro" id="IPR033334">
    <property type="entry name" value="LNG1/2"/>
</dbReference>
<accession>H9V730</accession>
<proteinExistence type="predicted"/>
<reference evidence="2" key="1">
    <citation type="submission" date="2008-08" db="EMBL/GenBank/DDBJ databases">
        <title>Nucleotide Diversity and Divergence in the Loblolly Pine Gene Space.</title>
        <authorList>
            <person name="Neale D.B."/>
            <person name="Wegrzyn J.L."/>
            <person name="Lee J.M."/>
            <person name="Eckert A.J."/>
            <person name="Liechty J.D."/>
            <person name="Stevens K.A."/>
            <person name="Langley C.H."/>
        </authorList>
    </citation>
    <scope>NUCLEOTIDE SEQUENCE</scope>
    <source>
        <strain evidence="2">5874</strain>
        <strain evidence="3">5877</strain>
        <tissue evidence="2">Megagametophyte</tissue>
    </source>
</reference>
<sequence>SSSTEKNTFHLHLKLTESLQGQTPEYKYVKEILLASGILFIDTDSISTDSFHASGFPINPELFHVLEQRRASQYRISAEYIQEKHNRHLMFDTVNEILMKKLYRYLHPQPWMRKKDSPSMAAAITRPSGQHLLK</sequence>
<dbReference type="AlphaFoldDB" id="H9V730"/>
<dbReference type="Pfam" id="PF14309">
    <property type="entry name" value="DUF4378"/>
    <property type="match status" value="1"/>
</dbReference>
<dbReference type="EMBL" id="FJ097458">
    <property type="protein sequence ID" value="AFG45581.1"/>
    <property type="molecule type" value="Genomic_DNA"/>
</dbReference>
<dbReference type="PANTHER" id="PTHR31680">
    <property type="entry name" value="LONGIFOLIA PROTEIN"/>
    <property type="match status" value="1"/>
</dbReference>
<evidence type="ECO:0000313" key="2">
    <source>
        <dbReference type="EMBL" id="AFG45573.1"/>
    </source>
</evidence>
<feature type="domain" description="DUF4378" evidence="1">
    <location>
        <begin position="25"/>
        <end position="134"/>
    </location>
</feature>
<feature type="non-terminal residue" evidence="2">
    <location>
        <position position="1"/>
    </location>
</feature>
<dbReference type="EMBL" id="FJ097472">
    <property type="protein sequence ID" value="AFG45573.1"/>
    <property type="molecule type" value="Genomic_DNA"/>
</dbReference>
<dbReference type="GO" id="GO:0051513">
    <property type="term" value="P:regulation of monopolar cell growth"/>
    <property type="evidence" value="ECO:0007669"/>
    <property type="project" value="InterPro"/>
</dbReference>
<protein>
    <recommendedName>
        <fullName evidence="1">DUF4378 domain-containing protein</fullName>
    </recommendedName>
</protein>
<organism evidence="2">
    <name type="scientific">Pinus taeda</name>
    <name type="common">Loblolly pine</name>
    <dbReference type="NCBI Taxonomy" id="3352"/>
    <lineage>
        <taxon>Eukaryota</taxon>
        <taxon>Viridiplantae</taxon>
        <taxon>Streptophyta</taxon>
        <taxon>Embryophyta</taxon>
        <taxon>Tracheophyta</taxon>
        <taxon>Spermatophyta</taxon>
        <taxon>Pinopsida</taxon>
        <taxon>Pinidae</taxon>
        <taxon>Conifers I</taxon>
        <taxon>Pinales</taxon>
        <taxon>Pinaceae</taxon>
        <taxon>Pinus</taxon>
        <taxon>Pinus subgen. Pinus</taxon>
    </lineage>
</organism>
<gene>
    <name evidence="2" type="ORF">2_5221_01</name>
</gene>
<dbReference type="InterPro" id="IPR025486">
    <property type="entry name" value="DUF4378"/>
</dbReference>
<dbReference type="PANTHER" id="PTHR31680:SF4">
    <property type="entry name" value="LONGIFOLIA PROTEIN"/>
    <property type="match status" value="1"/>
</dbReference>
<evidence type="ECO:0000259" key="1">
    <source>
        <dbReference type="Pfam" id="PF14309"/>
    </source>
</evidence>
<feature type="non-terminal residue" evidence="2">
    <location>
        <position position="134"/>
    </location>
</feature>
<evidence type="ECO:0000313" key="3">
    <source>
        <dbReference type="EMBL" id="AFG45581.1"/>
    </source>
</evidence>
<name>H9V730_PINTA</name>